<comment type="caution">
    <text evidence="1">The sequence shown here is derived from an EMBL/GenBank/DDBJ whole genome shotgun (WGS) entry which is preliminary data.</text>
</comment>
<sequence>MNALRSRFAMHVRIWHLVPCESQNIFSSLLMISRVRHKSRVWFARENGAEDWASRLGKRPRREKAVCIRQRLLVEQQQRTYALRHLWSIA</sequence>
<protein>
    <submittedName>
        <fullName evidence="1">Uncharacterized protein</fullName>
    </submittedName>
</protein>
<evidence type="ECO:0000313" key="1">
    <source>
        <dbReference type="EMBL" id="GJE88915.1"/>
    </source>
</evidence>
<dbReference type="AlphaFoldDB" id="A0A9P3LB67"/>
<dbReference type="Proteomes" id="UP000703269">
    <property type="component" value="Unassembled WGS sequence"/>
</dbReference>
<name>A0A9P3LB67_9APHY</name>
<proteinExistence type="predicted"/>
<evidence type="ECO:0000313" key="2">
    <source>
        <dbReference type="Proteomes" id="UP000703269"/>
    </source>
</evidence>
<accession>A0A9P3LB67</accession>
<dbReference type="EMBL" id="BPQB01000011">
    <property type="protein sequence ID" value="GJE88915.1"/>
    <property type="molecule type" value="Genomic_DNA"/>
</dbReference>
<gene>
    <name evidence="1" type="ORF">PsYK624_050030</name>
</gene>
<organism evidence="1 2">
    <name type="scientific">Phanerochaete sordida</name>
    <dbReference type="NCBI Taxonomy" id="48140"/>
    <lineage>
        <taxon>Eukaryota</taxon>
        <taxon>Fungi</taxon>
        <taxon>Dikarya</taxon>
        <taxon>Basidiomycota</taxon>
        <taxon>Agaricomycotina</taxon>
        <taxon>Agaricomycetes</taxon>
        <taxon>Polyporales</taxon>
        <taxon>Phanerochaetaceae</taxon>
        <taxon>Phanerochaete</taxon>
    </lineage>
</organism>
<reference evidence="1 2" key="1">
    <citation type="submission" date="2021-08" db="EMBL/GenBank/DDBJ databases">
        <title>Draft Genome Sequence of Phanerochaete sordida strain YK-624.</title>
        <authorList>
            <person name="Mori T."/>
            <person name="Dohra H."/>
            <person name="Suzuki T."/>
            <person name="Kawagishi H."/>
            <person name="Hirai H."/>
        </authorList>
    </citation>
    <scope>NUCLEOTIDE SEQUENCE [LARGE SCALE GENOMIC DNA]</scope>
    <source>
        <strain evidence="1 2">YK-624</strain>
    </source>
</reference>
<keyword evidence="2" id="KW-1185">Reference proteome</keyword>